<dbReference type="PANTHER" id="PTHR35569:SF1">
    <property type="entry name" value="CYANAMIDE HYDRATASE DDI2-RELATED"/>
    <property type="match status" value="1"/>
</dbReference>
<dbReference type="EMBL" id="ML987210">
    <property type="protein sequence ID" value="KAF2241815.1"/>
    <property type="molecule type" value="Genomic_DNA"/>
</dbReference>
<dbReference type="OrthoDB" id="409121at2759"/>
<dbReference type="Proteomes" id="UP000800094">
    <property type="component" value="Unassembled WGS sequence"/>
</dbReference>
<dbReference type="PANTHER" id="PTHR35569">
    <property type="entry name" value="CYANAMIDE HYDRATASE DDI2-RELATED"/>
    <property type="match status" value="1"/>
</dbReference>
<reference evidence="2" key="1">
    <citation type="journal article" date="2020" name="Stud. Mycol.">
        <title>101 Dothideomycetes genomes: a test case for predicting lifestyles and emergence of pathogens.</title>
        <authorList>
            <person name="Haridas S."/>
            <person name="Albert R."/>
            <person name="Binder M."/>
            <person name="Bloem J."/>
            <person name="Labutti K."/>
            <person name="Salamov A."/>
            <person name="Andreopoulos B."/>
            <person name="Baker S."/>
            <person name="Barry K."/>
            <person name="Bills G."/>
            <person name="Bluhm B."/>
            <person name="Cannon C."/>
            <person name="Castanera R."/>
            <person name="Culley D."/>
            <person name="Daum C."/>
            <person name="Ezra D."/>
            <person name="Gonzalez J."/>
            <person name="Henrissat B."/>
            <person name="Kuo A."/>
            <person name="Liang C."/>
            <person name="Lipzen A."/>
            <person name="Lutzoni F."/>
            <person name="Magnuson J."/>
            <person name="Mondo S."/>
            <person name="Nolan M."/>
            <person name="Ohm R."/>
            <person name="Pangilinan J."/>
            <person name="Park H.-J."/>
            <person name="Ramirez L."/>
            <person name="Alfaro M."/>
            <person name="Sun H."/>
            <person name="Tritt A."/>
            <person name="Yoshinaga Y."/>
            <person name="Zwiers L.-H."/>
            <person name="Turgeon B."/>
            <person name="Goodwin S."/>
            <person name="Spatafora J."/>
            <person name="Crous P."/>
            <person name="Grigoriev I."/>
        </authorList>
    </citation>
    <scope>NUCLEOTIDE SEQUENCE</scope>
    <source>
        <strain evidence="2">CBS 122368</strain>
    </source>
</reference>
<protein>
    <submittedName>
        <fullName evidence="2">Cyanamide hydratase</fullName>
    </submittedName>
</protein>
<dbReference type="Pfam" id="PF01966">
    <property type="entry name" value="HD"/>
    <property type="match status" value="1"/>
</dbReference>
<sequence length="269" mass="29617">MSDSTRNQDLAAHGWTAAPRSFAKNLAAVDKSVQARISVSDVALPDTQLAQKTYEYAKKELPEKTFNHSMRVYYYGAAIVKFHLPQLEPMLETYFLTCLLHDIGTVDLTATRMSFEYWGAITALQFLERHGASKDQAESVSEAIIRHADLGETGTVTSLGQLIQLATVFDNVGLNAHLVHKDTIESVVAAFPRKGWSGCFAETMREEMRLKPWCHTTANEGFVEAVLGNELMEPYDTEPVGFRGAGTEEPCSTSLLATAGSATLRVPVR</sequence>
<evidence type="ECO:0000259" key="1">
    <source>
        <dbReference type="PROSITE" id="PS51831"/>
    </source>
</evidence>
<dbReference type="Gene3D" id="1.10.3210.10">
    <property type="entry name" value="Hypothetical protein af1432"/>
    <property type="match status" value="1"/>
</dbReference>
<accession>A0A6A6HUG3</accession>
<dbReference type="CDD" id="cd00077">
    <property type="entry name" value="HDc"/>
    <property type="match status" value="1"/>
</dbReference>
<dbReference type="InterPro" id="IPR006674">
    <property type="entry name" value="HD_domain"/>
</dbReference>
<keyword evidence="3" id="KW-1185">Reference proteome</keyword>
<dbReference type="GeneID" id="54579565"/>
<organism evidence="2 3">
    <name type="scientific">Trematosphaeria pertusa</name>
    <dbReference type="NCBI Taxonomy" id="390896"/>
    <lineage>
        <taxon>Eukaryota</taxon>
        <taxon>Fungi</taxon>
        <taxon>Dikarya</taxon>
        <taxon>Ascomycota</taxon>
        <taxon>Pezizomycotina</taxon>
        <taxon>Dothideomycetes</taxon>
        <taxon>Pleosporomycetidae</taxon>
        <taxon>Pleosporales</taxon>
        <taxon>Massarineae</taxon>
        <taxon>Trematosphaeriaceae</taxon>
        <taxon>Trematosphaeria</taxon>
    </lineage>
</organism>
<dbReference type="RefSeq" id="XP_033676819.1">
    <property type="nucleotide sequence ID" value="XM_033826235.1"/>
</dbReference>
<dbReference type="InterPro" id="IPR017771">
    <property type="entry name" value="Cyanamide_hydratase_HD"/>
</dbReference>
<name>A0A6A6HUG3_9PLEO</name>
<dbReference type="PROSITE" id="PS51831">
    <property type="entry name" value="HD"/>
    <property type="match status" value="1"/>
</dbReference>
<dbReference type="AlphaFoldDB" id="A0A6A6HUG3"/>
<evidence type="ECO:0000313" key="3">
    <source>
        <dbReference type="Proteomes" id="UP000800094"/>
    </source>
</evidence>
<proteinExistence type="predicted"/>
<evidence type="ECO:0000313" key="2">
    <source>
        <dbReference type="EMBL" id="KAF2241815.1"/>
    </source>
</evidence>
<gene>
    <name evidence="2" type="ORF">BU26DRAFT_495878</name>
</gene>
<dbReference type="NCBIfam" id="TIGR03401">
    <property type="entry name" value="cyanamide_fam"/>
    <property type="match status" value="1"/>
</dbReference>
<dbReference type="InterPro" id="IPR003607">
    <property type="entry name" value="HD/PDEase_dom"/>
</dbReference>
<dbReference type="SUPFAM" id="SSF109604">
    <property type="entry name" value="HD-domain/PDEase-like"/>
    <property type="match status" value="1"/>
</dbReference>
<feature type="domain" description="HD" evidence="1">
    <location>
        <begin position="65"/>
        <end position="172"/>
    </location>
</feature>